<name>A0A409VZC3_PSICY</name>
<organism evidence="2 3">
    <name type="scientific">Psilocybe cyanescens</name>
    <dbReference type="NCBI Taxonomy" id="93625"/>
    <lineage>
        <taxon>Eukaryota</taxon>
        <taxon>Fungi</taxon>
        <taxon>Dikarya</taxon>
        <taxon>Basidiomycota</taxon>
        <taxon>Agaricomycotina</taxon>
        <taxon>Agaricomycetes</taxon>
        <taxon>Agaricomycetidae</taxon>
        <taxon>Agaricales</taxon>
        <taxon>Agaricineae</taxon>
        <taxon>Strophariaceae</taxon>
        <taxon>Psilocybe</taxon>
    </lineage>
</organism>
<reference evidence="2 3" key="1">
    <citation type="journal article" date="2018" name="Evol. Lett.">
        <title>Horizontal gene cluster transfer increased hallucinogenic mushroom diversity.</title>
        <authorList>
            <person name="Reynolds H.T."/>
            <person name="Vijayakumar V."/>
            <person name="Gluck-Thaler E."/>
            <person name="Korotkin H.B."/>
            <person name="Matheny P.B."/>
            <person name="Slot J.C."/>
        </authorList>
    </citation>
    <scope>NUCLEOTIDE SEQUENCE [LARGE SCALE GENOMIC DNA]</scope>
    <source>
        <strain evidence="2 3">2631</strain>
    </source>
</reference>
<dbReference type="AlphaFoldDB" id="A0A409VZC3"/>
<sequence length="130" mass="13101">MSVEAGSPPSSNSRKISHHRNAEVADLPVCVAPVFRYMASTVSLRERTPSVLIGKLPVSGRPSTKPVAAGVSEVGAGAAAPAAATGANSGIRHFKKRSTKSRFATNAGGSSSAMASALNARVSAANPESS</sequence>
<protein>
    <submittedName>
        <fullName evidence="2">Uncharacterized protein</fullName>
    </submittedName>
</protein>
<evidence type="ECO:0000313" key="3">
    <source>
        <dbReference type="Proteomes" id="UP000283269"/>
    </source>
</evidence>
<dbReference type="Proteomes" id="UP000283269">
    <property type="component" value="Unassembled WGS sequence"/>
</dbReference>
<dbReference type="EMBL" id="NHYD01003856">
    <property type="protein sequence ID" value="PPQ71616.1"/>
    <property type="molecule type" value="Genomic_DNA"/>
</dbReference>
<proteinExistence type="predicted"/>
<keyword evidence="3" id="KW-1185">Reference proteome</keyword>
<gene>
    <name evidence="2" type="ORF">CVT25_008000</name>
</gene>
<feature type="region of interest" description="Disordered" evidence="1">
    <location>
        <begin position="1"/>
        <end position="22"/>
    </location>
</feature>
<evidence type="ECO:0000313" key="2">
    <source>
        <dbReference type="EMBL" id="PPQ71616.1"/>
    </source>
</evidence>
<evidence type="ECO:0000256" key="1">
    <source>
        <dbReference type="SAM" id="MobiDB-lite"/>
    </source>
</evidence>
<dbReference type="InParanoid" id="A0A409VZC3"/>
<accession>A0A409VZC3</accession>
<feature type="region of interest" description="Disordered" evidence="1">
    <location>
        <begin position="81"/>
        <end position="113"/>
    </location>
</feature>
<comment type="caution">
    <text evidence="2">The sequence shown here is derived from an EMBL/GenBank/DDBJ whole genome shotgun (WGS) entry which is preliminary data.</text>
</comment>